<evidence type="ECO:0000256" key="5">
    <source>
        <dbReference type="SAM" id="Phobius"/>
    </source>
</evidence>
<feature type="transmembrane region" description="Helical" evidence="5">
    <location>
        <begin position="31"/>
        <end position="55"/>
    </location>
</feature>
<keyword evidence="4" id="KW-0539">Nucleus</keyword>
<keyword evidence="3" id="KW-0804">Transcription</keyword>
<evidence type="ECO:0000256" key="1">
    <source>
        <dbReference type="ARBA" id="ARBA00004123"/>
    </source>
</evidence>
<gene>
    <name evidence="7" type="ORF">VitviT2T_000744</name>
</gene>
<comment type="subcellular location">
    <subcellularLocation>
        <location evidence="1">Nucleus</location>
    </subcellularLocation>
</comment>
<keyword evidence="8" id="KW-1185">Reference proteome</keyword>
<dbReference type="Proteomes" id="UP001227230">
    <property type="component" value="Chromosome 1"/>
</dbReference>
<sequence>MPRRGRSSSRVDRKALERDRRQRTKELFSRLGFLLPTPLSKVCTLLYSLFLVLFFSLHCEVLMKLGHVGMHGSRHI</sequence>
<keyword evidence="5" id="KW-0812">Transmembrane</keyword>
<evidence type="ECO:0000256" key="4">
    <source>
        <dbReference type="ARBA" id="ARBA00023242"/>
    </source>
</evidence>
<keyword evidence="2" id="KW-0805">Transcription regulation</keyword>
<dbReference type="Pfam" id="PF00010">
    <property type="entry name" value="HLH"/>
    <property type="match status" value="1"/>
</dbReference>
<evidence type="ECO:0000313" key="7">
    <source>
        <dbReference type="EMBL" id="WJZ80869.1"/>
    </source>
</evidence>
<proteinExistence type="predicted"/>
<protein>
    <recommendedName>
        <fullName evidence="6">BHLH domain-containing protein</fullName>
    </recommendedName>
</protein>
<dbReference type="SUPFAM" id="SSF47459">
    <property type="entry name" value="HLH, helix-loop-helix DNA-binding domain"/>
    <property type="match status" value="1"/>
</dbReference>
<organism evidence="7 8">
    <name type="scientific">Vitis vinifera</name>
    <name type="common">Grape</name>
    <dbReference type="NCBI Taxonomy" id="29760"/>
    <lineage>
        <taxon>Eukaryota</taxon>
        <taxon>Viridiplantae</taxon>
        <taxon>Streptophyta</taxon>
        <taxon>Embryophyta</taxon>
        <taxon>Tracheophyta</taxon>
        <taxon>Spermatophyta</taxon>
        <taxon>Magnoliopsida</taxon>
        <taxon>eudicotyledons</taxon>
        <taxon>Gunneridae</taxon>
        <taxon>Pentapetalae</taxon>
        <taxon>rosids</taxon>
        <taxon>Vitales</taxon>
        <taxon>Vitaceae</taxon>
        <taxon>Viteae</taxon>
        <taxon>Vitis</taxon>
    </lineage>
</organism>
<evidence type="ECO:0000259" key="6">
    <source>
        <dbReference type="Pfam" id="PF00010"/>
    </source>
</evidence>
<dbReference type="EMBL" id="CP126648">
    <property type="protein sequence ID" value="WJZ80869.1"/>
    <property type="molecule type" value="Genomic_DNA"/>
</dbReference>
<dbReference type="InterPro" id="IPR036638">
    <property type="entry name" value="HLH_DNA-bd_sf"/>
</dbReference>
<evidence type="ECO:0000313" key="8">
    <source>
        <dbReference type="Proteomes" id="UP001227230"/>
    </source>
</evidence>
<keyword evidence="5" id="KW-0472">Membrane</keyword>
<name>A0ABY9BDQ6_VITVI</name>
<evidence type="ECO:0000256" key="2">
    <source>
        <dbReference type="ARBA" id="ARBA00023015"/>
    </source>
</evidence>
<keyword evidence="5" id="KW-1133">Transmembrane helix</keyword>
<evidence type="ECO:0000256" key="3">
    <source>
        <dbReference type="ARBA" id="ARBA00023163"/>
    </source>
</evidence>
<reference evidence="7 8" key="1">
    <citation type="journal article" date="2023" name="Hortic Res">
        <title>The complete reference genome for grapevine (Vitis vinifera L.) genetics and breeding.</title>
        <authorList>
            <person name="Shi X."/>
            <person name="Cao S."/>
            <person name="Wang X."/>
            <person name="Huang S."/>
            <person name="Wang Y."/>
            <person name="Liu Z."/>
            <person name="Liu W."/>
            <person name="Leng X."/>
            <person name="Peng Y."/>
            <person name="Wang N."/>
            <person name="Wang Y."/>
            <person name="Ma Z."/>
            <person name="Xu X."/>
            <person name="Zhang F."/>
            <person name="Xue H."/>
            <person name="Zhong H."/>
            <person name="Wang Y."/>
            <person name="Zhang K."/>
            <person name="Velt A."/>
            <person name="Avia K."/>
            <person name="Holtgrawe D."/>
            <person name="Grimplet J."/>
            <person name="Matus J.T."/>
            <person name="Ware D."/>
            <person name="Wu X."/>
            <person name="Wang H."/>
            <person name="Liu C."/>
            <person name="Fang Y."/>
            <person name="Rustenholz C."/>
            <person name="Cheng Z."/>
            <person name="Xiao H."/>
            <person name="Zhou Y."/>
        </authorList>
    </citation>
    <scope>NUCLEOTIDE SEQUENCE [LARGE SCALE GENOMIC DNA]</scope>
    <source>
        <strain evidence="8">cv. Pinot noir / PN40024</strain>
        <tissue evidence="7">Leaf</tissue>
    </source>
</reference>
<feature type="domain" description="BHLH" evidence="6">
    <location>
        <begin position="10"/>
        <end position="45"/>
    </location>
</feature>
<accession>A0ABY9BDQ6</accession>
<dbReference type="InterPro" id="IPR011598">
    <property type="entry name" value="bHLH_dom"/>
</dbReference>